<organism evidence="1 2">
    <name type="scientific">Klebsormidium nitens</name>
    <name type="common">Green alga</name>
    <name type="synonym">Ulothrix nitens</name>
    <dbReference type="NCBI Taxonomy" id="105231"/>
    <lineage>
        <taxon>Eukaryota</taxon>
        <taxon>Viridiplantae</taxon>
        <taxon>Streptophyta</taxon>
        <taxon>Klebsormidiophyceae</taxon>
        <taxon>Klebsormidiales</taxon>
        <taxon>Klebsormidiaceae</taxon>
        <taxon>Klebsormidium</taxon>
    </lineage>
</organism>
<accession>A0A1Y1IFF3</accession>
<dbReference type="AlphaFoldDB" id="A0A1Y1IFF3"/>
<sequence length="89" mass="9786">MRMHPLTPSLTQTLGVSRLTDSFALESEFGNFCQAWQVHSAHCAPATFHLVLSFFQRLPPILTSSLLESALITSDTFVEDHKPAGCPTV</sequence>
<keyword evidence="2" id="KW-1185">Reference proteome</keyword>
<proteinExistence type="predicted"/>
<evidence type="ECO:0000313" key="1">
    <source>
        <dbReference type="EMBL" id="GAQ88762.1"/>
    </source>
</evidence>
<reference evidence="1 2" key="1">
    <citation type="journal article" date="2014" name="Nat. Commun.">
        <title>Klebsormidium flaccidum genome reveals primary factors for plant terrestrial adaptation.</title>
        <authorList>
            <person name="Hori K."/>
            <person name="Maruyama F."/>
            <person name="Fujisawa T."/>
            <person name="Togashi T."/>
            <person name="Yamamoto N."/>
            <person name="Seo M."/>
            <person name="Sato S."/>
            <person name="Yamada T."/>
            <person name="Mori H."/>
            <person name="Tajima N."/>
            <person name="Moriyama T."/>
            <person name="Ikeuchi M."/>
            <person name="Watanabe M."/>
            <person name="Wada H."/>
            <person name="Kobayashi K."/>
            <person name="Saito M."/>
            <person name="Masuda T."/>
            <person name="Sasaki-Sekimoto Y."/>
            <person name="Mashiguchi K."/>
            <person name="Awai K."/>
            <person name="Shimojima M."/>
            <person name="Masuda S."/>
            <person name="Iwai M."/>
            <person name="Nobusawa T."/>
            <person name="Narise T."/>
            <person name="Kondo S."/>
            <person name="Saito H."/>
            <person name="Sato R."/>
            <person name="Murakawa M."/>
            <person name="Ihara Y."/>
            <person name="Oshima-Yamada Y."/>
            <person name="Ohtaka K."/>
            <person name="Satoh M."/>
            <person name="Sonobe K."/>
            <person name="Ishii M."/>
            <person name="Ohtani R."/>
            <person name="Kanamori-Sato M."/>
            <person name="Honoki R."/>
            <person name="Miyazaki D."/>
            <person name="Mochizuki H."/>
            <person name="Umetsu J."/>
            <person name="Higashi K."/>
            <person name="Shibata D."/>
            <person name="Kamiya Y."/>
            <person name="Sato N."/>
            <person name="Nakamura Y."/>
            <person name="Tabata S."/>
            <person name="Ida S."/>
            <person name="Kurokawa K."/>
            <person name="Ohta H."/>
        </authorList>
    </citation>
    <scope>NUCLEOTIDE SEQUENCE [LARGE SCALE GENOMIC DNA]</scope>
    <source>
        <strain evidence="1 2">NIES-2285</strain>
    </source>
</reference>
<dbReference type="Proteomes" id="UP000054558">
    <property type="component" value="Unassembled WGS sequence"/>
</dbReference>
<dbReference type="EMBL" id="DF237406">
    <property type="protein sequence ID" value="GAQ88762.1"/>
    <property type="molecule type" value="Genomic_DNA"/>
</dbReference>
<protein>
    <submittedName>
        <fullName evidence="1">Uncharacterized protein</fullName>
    </submittedName>
</protein>
<gene>
    <name evidence="1" type="ORF">KFL_004570040</name>
</gene>
<name>A0A1Y1IFF3_KLENI</name>
<evidence type="ECO:0000313" key="2">
    <source>
        <dbReference type="Proteomes" id="UP000054558"/>
    </source>
</evidence>